<sequence length="663" mass="74490">MVSTSTLFSTPPRSSKPRSTGKMPTPTRARLHNFSSLINMRALRKPLVQRQDRALSKELDAFGFDTTTRDRMQQLSKDKGDQKSSTRRKVDSQLTKPLAPQKVKTQQWVPSKTYTVGKMYPYKNIVAGSLCALPVFLITTPDAILGPSSLTAGETGFFYLDPAASMDISPTGSHGFSLTQLMDQRAIHRFPLFVDDNFHRAHAVSVFVERSAINGDNKNESCSATTGGNIARTVEYLGNFFLQGTETCLPLGSLPESAKPYLIDRFLNHVTAPEESPVPGMSYSYAQVQETYEKCQGHERVNLVWAEHLRVPMDMRGKPMDLGMKPMDLGWNLSTQGEGSRNAALGQAPATPMQTRQATNQASPRLLQDENVRGCYLRGEHRGPILFELSEALALRYADTRNHEDLDRSINILNEAVDLHPSENPERGMHLLNILETIIPLQTAMSFDFPLDHTQHVMSLRPLASALHGRCNILYELDDLGKAITAFADCTLLDTFASARKMEYDISHTETVVDKLVQVQTEALDLVPKSHPYRLDRLDNLTKALHGRHRLRSMSEDIDKMLVMYTDSTKMQGVDPERRCSNLEDYATALWIRYHMSHDKGDIDTAIQAFLEVFNMRPPGHPERWRVLVNYSDLIQTRYELTASNKDLCKTPGVICKAAHQVV</sequence>
<evidence type="ECO:0000313" key="3">
    <source>
        <dbReference type="Proteomes" id="UP000305067"/>
    </source>
</evidence>
<protein>
    <submittedName>
        <fullName evidence="2">Uncharacterized protein</fullName>
    </submittedName>
</protein>
<feature type="region of interest" description="Disordered" evidence="1">
    <location>
        <begin position="70"/>
        <end position="102"/>
    </location>
</feature>
<feature type="compositionally biased region" description="Low complexity" evidence="1">
    <location>
        <begin position="9"/>
        <end position="20"/>
    </location>
</feature>
<organism evidence="2 3">
    <name type="scientific">Pterulicium gracile</name>
    <dbReference type="NCBI Taxonomy" id="1884261"/>
    <lineage>
        <taxon>Eukaryota</taxon>
        <taxon>Fungi</taxon>
        <taxon>Dikarya</taxon>
        <taxon>Basidiomycota</taxon>
        <taxon>Agaricomycotina</taxon>
        <taxon>Agaricomycetes</taxon>
        <taxon>Agaricomycetidae</taxon>
        <taxon>Agaricales</taxon>
        <taxon>Pleurotineae</taxon>
        <taxon>Pterulaceae</taxon>
        <taxon>Pterulicium</taxon>
    </lineage>
</organism>
<feature type="region of interest" description="Disordered" evidence="1">
    <location>
        <begin position="1"/>
        <end position="27"/>
    </location>
</feature>
<feature type="compositionally biased region" description="Basic and acidic residues" evidence="1">
    <location>
        <begin position="70"/>
        <end position="91"/>
    </location>
</feature>
<dbReference type="STRING" id="1884261.A0A5C3QRM0"/>
<dbReference type="AlphaFoldDB" id="A0A5C3QRM0"/>
<reference evidence="2 3" key="1">
    <citation type="journal article" date="2019" name="Nat. Ecol. Evol.">
        <title>Megaphylogeny resolves global patterns of mushroom evolution.</title>
        <authorList>
            <person name="Varga T."/>
            <person name="Krizsan K."/>
            <person name="Foldi C."/>
            <person name="Dima B."/>
            <person name="Sanchez-Garcia M."/>
            <person name="Sanchez-Ramirez S."/>
            <person name="Szollosi G.J."/>
            <person name="Szarkandi J.G."/>
            <person name="Papp V."/>
            <person name="Albert L."/>
            <person name="Andreopoulos W."/>
            <person name="Angelini C."/>
            <person name="Antonin V."/>
            <person name="Barry K.W."/>
            <person name="Bougher N.L."/>
            <person name="Buchanan P."/>
            <person name="Buyck B."/>
            <person name="Bense V."/>
            <person name="Catcheside P."/>
            <person name="Chovatia M."/>
            <person name="Cooper J."/>
            <person name="Damon W."/>
            <person name="Desjardin D."/>
            <person name="Finy P."/>
            <person name="Geml J."/>
            <person name="Haridas S."/>
            <person name="Hughes K."/>
            <person name="Justo A."/>
            <person name="Karasinski D."/>
            <person name="Kautmanova I."/>
            <person name="Kiss B."/>
            <person name="Kocsube S."/>
            <person name="Kotiranta H."/>
            <person name="LaButti K.M."/>
            <person name="Lechner B.E."/>
            <person name="Liimatainen K."/>
            <person name="Lipzen A."/>
            <person name="Lukacs Z."/>
            <person name="Mihaltcheva S."/>
            <person name="Morgado L.N."/>
            <person name="Niskanen T."/>
            <person name="Noordeloos M.E."/>
            <person name="Ohm R.A."/>
            <person name="Ortiz-Santana B."/>
            <person name="Ovrebo C."/>
            <person name="Racz N."/>
            <person name="Riley R."/>
            <person name="Savchenko A."/>
            <person name="Shiryaev A."/>
            <person name="Soop K."/>
            <person name="Spirin V."/>
            <person name="Szebenyi C."/>
            <person name="Tomsovsky M."/>
            <person name="Tulloss R.E."/>
            <person name="Uehling J."/>
            <person name="Grigoriev I.V."/>
            <person name="Vagvolgyi C."/>
            <person name="Papp T."/>
            <person name="Martin F.M."/>
            <person name="Miettinen O."/>
            <person name="Hibbett D.S."/>
            <person name="Nagy L.G."/>
        </authorList>
    </citation>
    <scope>NUCLEOTIDE SEQUENCE [LARGE SCALE GENOMIC DNA]</scope>
    <source>
        <strain evidence="2 3">CBS 309.79</strain>
    </source>
</reference>
<dbReference type="Proteomes" id="UP000305067">
    <property type="component" value="Unassembled WGS sequence"/>
</dbReference>
<proteinExistence type="predicted"/>
<dbReference type="EMBL" id="ML178826">
    <property type="protein sequence ID" value="TFL01014.1"/>
    <property type="molecule type" value="Genomic_DNA"/>
</dbReference>
<keyword evidence="3" id="KW-1185">Reference proteome</keyword>
<feature type="region of interest" description="Disordered" evidence="1">
    <location>
        <begin position="338"/>
        <end position="363"/>
    </location>
</feature>
<dbReference type="OrthoDB" id="3261813at2759"/>
<evidence type="ECO:0000256" key="1">
    <source>
        <dbReference type="SAM" id="MobiDB-lite"/>
    </source>
</evidence>
<dbReference type="Gene3D" id="1.25.40.10">
    <property type="entry name" value="Tetratricopeptide repeat domain"/>
    <property type="match status" value="1"/>
</dbReference>
<evidence type="ECO:0000313" key="2">
    <source>
        <dbReference type="EMBL" id="TFL01014.1"/>
    </source>
</evidence>
<gene>
    <name evidence="2" type="ORF">BDV98DRAFT_604820</name>
</gene>
<name>A0A5C3QRM0_9AGAR</name>
<accession>A0A5C3QRM0</accession>
<feature type="compositionally biased region" description="Polar residues" evidence="1">
    <location>
        <begin position="352"/>
        <end position="363"/>
    </location>
</feature>
<dbReference type="InterPro" id="IPR011990">
    <property type="entry name" value="TPR-like_helical_dom_sf"/>
</dbReference>